<sequence>MIVRGIKLETEALYNTLINEWLHNIGFAKTQCISSNPITINVDNQFDIYCCLTSNQKILLIAEWSILSLTEEVLTKALNENQPISQSMQPRIALRDNKYWQCWIDTPIYGCSLPVLDECFKQVTQCVDRFLDGIGIASHVDLKNPSHSKHSMFI</sequence>
<dbReference type="EMBL" id="UGWP01000003">
    <property type="protein sequence ID" value="SUF54982.1"/>
    <property type="molecule type" value="Genomic_DNA"/>
</dbReference>
<protein>
    <submittedName>
        <fullName evidence="1">Uncharacterized protein</fullName>
    </submittedName>
</protein>
<accession>A0A379QEV3</accession>
<evidence type="ECO:0000313" key="1">
    <source>
        <dbReference type="EMBL" id="SUF54982.1"/>
    </source>
</evidence>
<gene>
    <name evidence="1" type="ORF">NCTC10252_00149</name>
</gene>
<dbReference type="Proteomes" id="UP000254597">
    <property type="component" value="Unassembled WGS sequence"/>
</dbReference>
<organism evidence="1 2">
    <name type="scientific">Salmonella enterica</name>
    <name type="common">Salmonella choleraesuis</name>
    <dbReference type="NCBI Taxonomy" id="28901"/>
    <lineage>
        <taxon>Bacteria</taxon>
        <taxon>Pseudomonadati</taxon>
        <taxon>Pseudomonadota</taxon>
        <taxon>Gammaproteobacteria</taxon>
        <taxon>Enterobacterales</taxon>
        <taxon>Enterobacteriaceae</taxon>
        <taxon>Salmonella</taxon>
    </lineage>
</organism>
<evidence type="ECO:0000313" key="2">
    <source>
        <dbReference type="Proteomes" id="UP000254597"/>
    </source>
</evidence>
<reference evidence="1 2" key="1">
    <citation type="submission" date="2018-06" db="EMBL/GenBank/DDBJ databases">
        <authorList>
            <consortium name="Pathogen Informatics"/>
            <person name="Doyle S."/>
        </authorList>
    </citation>
    <scope>NUCLEOTIDE SEQUENCE [LARGE SCALE GENOMIC DNA]</scope>
    <source>
        <strain evidence="1 2">NCTC10252</strain>
    </source>
</reference>
<dbReference type="AlphaFoldDB" id="A0A379QEV3"/>
<name>A0A379QEV3_SALER</name>
<proteinExistence type="predicted"/>
<dbReference type="Gene3D" id="3.30.1460.10">
    <property type="match status" value="1"/>
</dbReference>